<dbReference type="InterPro" id="IPR043597">
    <property type="entry name" value="TPH_dom"/>
</dbReference>
<dbReference type="PANTHER" id="PTHR28663:SF1">
    <property type="entry name" value="CILIA- AND FLAGELLA- ASSOCIATED PROTEIN 210"/>
    <property type="match status" value="1"/>
</dbReference>
<accession>A0A6U4N8R6</accession>
<organism evidence="5">
    <name type="scientific">Hemiselmis andersenii</name>
    <name type="common">Cryptophyte alga</name>
    <dbReference type="NCBI Taxonomy" id="464988"/>
    <lineage>
        <taxon>Eukaryota</taxon>
        <taxon>Cryptophyceae</taxon>
        <taxon>Cryptomonadales</taxon>
        <taxon>Hemiselmidaceae</taxon>
        <taxon>Hemiselmis</taxon>
    </lineage>
</organism>
<evidence type="ECO:0000256" key="3">
    <source>
        <dbReference type="SAM" id="MobiDB-lite"/>
    </source>
</evidence>
<feature type="coiled-coil region" evidence="2">
    <location>
        <begin position="332"/>
        <end position="367"/>
    </location>
</feature>
<dbReference type="AlphaFoldDB" id="A0A6U4N8R6"/>
<protein>
    <recommendedName>
        <fullName evidence="4">Trichohyalin-plectin-homology domain-containing protein</fullName>
    </recommendedName>
</protein>
<feature type="domain" description="Trichohyalin-plectin-homology" evidence="4">
    <location>
        <begin position="127"/>
        <end position="471"/>
    </location>
</feature>
<dbReference type="EMBL" id="HBFK01030792">
    <property type="protein sequence ID" value="CAD8752208.1"/>
    <property type="molecule type" value="Transcribed_RNA"/>
</dbReference>
<proteinExistence type="predicted"/>
<evidence type="ECO:0000259" key="4">
    <source>
        <dbReference type="Pfam" id="PF13868"/>
    </source>
</evidence>
<feature type="coiled-coil region" evidence="2">
    <location>
        <begin position="230"/>
        <end position="282"/>
    </location>
</feature>
<dbReference type="InterPro" id="IPR039986">
    <property type="entry name" value="CFAP210"/>
</dbReference>
<evidence type="ECO:0000313" key="5">
    <source>
        <dbReference type="EMBL" id="CAD8752208.1"/>
    </source>
</evidence>
<name>A0A6U4N8R6_HEMAN</name>
<gene>
    <name evidence="5" type="ORF">HAND1043_LOCUS18714</name>
</gene>
<evidence type="ECO:0000256" key="2">
    <source>
        <dbReference type="SAM" id="Coils"/>
    </source>
</evidence>
<evidence type="ECO:0000256" key="1">
    <source>
        <dbReference type="ARBA" id="ARBA00023054"/>
    </source>
</evidence>
<feature type="region of interest" description="Disordered" evidence="3">
    <location>
        <begin position="81"/>
        <end position="100"/>
    </location>
</feature>
<keyword evidence="1 2" id="KW-0175">Coiled coil</keyword>
<sequence length="491" mass="57421">MATVGASTMPLSADKGPANVVPIGKTTTLTGDELNRIRTTLLHAEAKTQGQAILSEEDRLREKLRDMSKQRMSGWNNTLEARRRQKEAARQSKIDEEEKRRQVMDREEAAFQAAERKKAIQRANTLLYENTERVKAFGSKLYLSDVIKEREMQMVVQNSIKAREKEDERLWHERTMEAIRKGGEEEDRKKEEALQRALHGKQVQLDQLEEFRVRYVTQKRAEKREGELIMAKVEAHILEEKEQEARAKEEEKARAAKTLKDNRRLQEEKRIAEQQAREDEEKRIMFFAEEKERKMRLRAEREAEIAAHKQAIRQRMIDRQVAHLQSLRQNENERVAGQVREAEAKRDAEINEKNRKMQEQLQAIKQSHLSQLNAKAKAKVDSKIQGEADASQFQADYQAGLEADRAAEAARRQRRIELKHYHIKQARNRAAHQRLQNKDDEDEQELIRQKLLEEDLLFDKYTKALIEQYEAEGKPTKPLLIELAKMKAQGR</sequence>
<reference evidence="5" key="1">
    <citation type="submission" date="2021-01" db="EMBL/GenBank/DDBJ databases">
        <authorList>
            <person name="Corre E."/>
            <person name="Pelletier E."/>
            <person name="Niang G."/>
            <person name="Scheremetjew M."/>
            <person name="Finn R."/>
            <person name="Kale V."/>
            <person name="Holt S."/>
            <person name="Cochrane G."/>
            <person name="Meng A."/>
            <person name="Brown T."/>
            <person name="Cohen L."/>
        </authorList>
    </citation>
    <scope>NUCLEOTIDE SEQUENCE</scope>
    <source>
        <strain evidence="5">CCMP441</strain>
    </source>
</reference>
<dbReference type="Pfam" id="PF13868">
    <property type="entry name" value="TPH"/>
    <property type="match status" value="1"/>
</dbReference>
<dbReference type="PANTHER" id="PTHR28663">
    <property type="entry name" value="COILED-COIL DOMAIN-CONTAINING PROTEIN 173"/>
    <property type="match status" value="1"/>
</dbReference>